<evidence type="ECO:0000256" key="8">
    <source>
        <dbReference type="PROSITE-ProRule" id="PRU00103"/>
    </source>
</evidence>
<keyword evidence="6 9" id="KW-0539">Nucleus</keyword>
<evidence type="ECO:0000313" key="11">
    <source>
        <dbReference type="EMBL" id="POY73039.1"/>
    </source>
</evidence>
<dbReference type="SMART" id="SM01036">
    <property type="entry name" value="BP28CT"/>
    <property type="match status" value="1"/>
</dbReference>
<evidence type="ECO:0000256" key="6">
    <source>
        <dbReference type="ARBA" id="ARBA00023242"/>
    </source>
</evidence>
<keyword evidence="7 9" id="KW-0687">Ribonucleoprotein</keyword>
<comment type="subcellular location">
    <subcellularLocation>
        <location evidence="1 9">Nucleus</location>
        <location evidence="1 9">Nucleolus</location>
    </subcellularLocation>
</comment>
<keyword evidence="4 9" id="KW-0690">Ribosome biogenesis</keyword>
<evidence type="ECO:0000256" key="3">
    <source>
        <dbReference type="ARBA" id="ARBA00015399"/>
    </source>
</evidence>
<dbReference type="GO" id="GO:0045943">
    <property type="term" value="P:positive regulation of transcription by RNA polymerase I"/>
    <property type="evidence" value="ECO:0007669"/>
    <property type="project" value="TreeGrafter"/>
</dbReference>
<dbReference type="InterPro" id="IPR040191">
    <property type="entry name" value="UTP10"/>
</dbReference>
<dbReference type="Pfam" id="PF23243">
    <property type="entry name" value="HEAT_HEATR1"/>
    <property type="match status" value="1"/>
</dbReference>
<keyword evidence="5 9" id="KW-0698">rRNA processing</keyword>
<accession>A0A2S5B8E7</accession>
<comment type="function">
    <text evidence="9">Involved in nucleolar processing of pre-18S ribosomal RNA.</text>
</comment>
<dbReference type="InterPro" id="IPR022125">
    <property type="entry name" value="U3snoRNP10_N"/>
</dbReference>
<feature type="domain" description="BP28 C-terminal" evidence="10">
    <location>
        <begin position="1820"/>
        <end position="1970"/>
    </location>
</feature>
<dbReference type="OrthoDB" id="31183at2759"/>
<dbReference type="InterPro" id="IPR056473">
    <property type="entry name" value="HEAT_Utp10/HEAT1"/>
</dbReference>
<dbReference type="InterPro" id="IPR021133">
    <property type="entry name" value="HEAT_type_2"/>
</dbReference>
<reference evidence="11 12" key="1">
    <citation type="journal article" date="2018" name="Front. Microbiol.">
        <title>Prospects for Fungal Bioremediation of Acidic Radioactive Waste Sites: Characterization and Genome Sequence of Rhodotorula taiwanensis MD1149.</title>
        <authorList>
            <person name="Tkavc R."/>
            <person name="Matrosova V.Y."/>
            <person name="Grichenko O.E."/>
            <person name="Gostincar C."/>
            <person name="Volpe R.P."/>
            <person name="Klimenkova P."/>
            <person name="Gaidamakova E.K."/>
            <person name="Zhou C.E."/>
            <person name="Stewart B.J."/>
            <person name="Lyman M.G."/>
            <person name="Malfatti S.A."/>
            <person name="Rubinfeld B."/>
            <person name="Courtot M."/>
            <person name="Singh J."/>
            <person name="Dalgard C.L."/>
            <person name="Hamilton T."/>
            <person name="Frey K.G."/>
            <person name="Gunde-Cimerman N."/>
            <person name="Dugan L."/>
            <person name="Daly M.J."/>
        </authorList>
    </citation>
    <scope>NUCLEOTIDE SEQUENCE [LARGE SCALE GENOMIC DNA]</scope>
    <source>
        <strain evidence="11 12">MD1149</strain>
    </source>
</reference>
<keyword evidence="12" id="KW-1185">Reference proteome</keyword>
<evidence type="ECO:0000256" key="7">
    <source>
        <dbReference type="ARBA" id="ARBA00023274"/>
    </source>
</evidence>
<dbReference type="Pfam" id="PF08146">
    <property type="entry name" value="BP28CT"/>
    <property type="match status" value="1"/>
</dbReference>
<dbReference type="GO" id="GO:0030686">
    <property type="term" value="C:90S preribosome"/>
    <property type="evidence" value="ECO:0007669"/>
    <property type="project" value="TreeGrafter"/>
</dbReference>
<feature type="repeat" description="HEAT" evidence="8">
    <location>
        <begin position="1654"/>
        <end position="1691"/>
    </location>
</feature>
<dbReference type="GO" id="GO:0032040">
    <property type="term" value="C:small-subunit processome"/>
    <property type="evidence" value="ECO:0007669"/>
    <property type="project" value="TreeGrafter"/>
</dbReference>
<evidence type="ECO:0000256" key="4">
    <source>
        <dbReference type="ARBA" id="ARBA00022517"/>
    </source>
</evidence>
<comment type="similarity">
    <text evidence="2 9">Belongs to the HEATR1/UTP10 family.</text>
</comment>
<dbReference type="STRING" id="741276.A0A2S5B8E7"/>
<comment type="subunit">
    <text evidence="9">Component of the ribosomal small subunit (SSU) processome.</text>
</comment>
<proteinExistence type="inferred from homology"/>
<dbReference type="PROSITE" id="PS50077">
    <property type="entry name" value="HEAT_REPEAT"/>
    <property type="match status" value="1"/>
</dbReference>
<evidence type="ECO:0000256" key="9">
    <source>
        <dbReference type="RuleBase" id="RU367065"/>
    </source>
</evidence>
<dbReference type="PANTHER" id="PTHR13457">
    <property type="entry name" value="BAP28"/>
    <property type="match status" value="1"/>
</dbReference>
<name>A0A2S5B8E7_9BASI</name>
<organism evidence="11 12">
    <name type="scientific">Rhodotorula taiwanensis</name>
    <dbReference type="NCBI Taxonomy" id="741276"/>
    <lineage>
        <taxon>Eukaryota</taxon>
        <taxon>Fungi</taxon>
        <taxon>Dikarya</taxon>
        <taxon>Basidiomycota</taxon>
        <taxon>Pucciniomycotina</taxon>
        <taxon>Microbotryomycetes</taxon>
        <taxon>Sporidiobolales</taxon>
        <taxon>Sporidiobolaceae</taxon>
        <taxon>Rhodotorula</taxon>
    </lineage>
</organism>
<protein>
    <recommendedName>
        <fullName evidence="3 9">U3 small nucleolar RNA-associated protein 10</fullName>
    </recommendedName>
</protein>
<dbReference type="SUPFAM" id="SSF48371">
    <property type="entry name" value="ARM repeat"/>
    <property type="match status" value="1"/>
</dbReference>
<dbReference type="InterPro" id="IPR011989">
    <property type="entry name" value="ARM-like"/>
</dbReference>
<gene>
    <name evidence="11" type="ORF">BMF94_3877</name>
</gene>
<evidence type="ECO:0000256" key="2">
    <source>
        <dbReference type="ARBA" id="ARBA00010559"/>
    </source>
</evidence>
<dbReference type="Pfam" id="PF12397">
    <property type="entry name" value="U3snoRNP10"/>
    <property type="match status" value="1"/>
</dbReference>
<dbReference type="Gene3D" id="1.25.10.10">
    <property type="entry name" value="Leucine-rich Repeat Variant"/>
    <property type="match status" value="1"/>
</dbReference>
<dbReference type="GO" id="GO:0034455">
    <property type="term" value="C:t-UTP complex"/>
    <property type="evidence" value="ECO:0007669"/>
    <property type="project" value="TreeGrafter"/>
</dbReference>
<dbReference type="GO" id="GO:0030515">
    <property type="term" value="F:snoRNA binding"/>
    <property type="evidence" value="ECO:0007669"/>
    <property type="project" value="TreeGrafter"/>
</dbReference>
<dbReference type="GO" id="GO:0000462">
    <property type="term" value="P:maturation of SSU-rRNA from tricistronic rRNA transcript (SSU-rRNA, 5.8S rRNA, LSU-rRNA)"/>
    <property type="evidence" value="ECO:0007669"/>
    <property type="project" value="TreeGrafter"/>
</dbReference>
<evidence type="ECO:0000256" key="1">
    <source>
        <dbReference type="ARBA" id="ARBA00004604"/>
    </source>
</evidence>
<comment type="caution">
    <text evidence="11">The sequence shown here is derived from an EMBL/GenBank/DDBJ whole genome shotgun (WGS) entry which is preliminary data.</text>
</comment>
<sequence length="2101" mass="225764">MSTSLAAQLQARKTVDSARLQSAKTLKNPPSFIYTPRHASSVTTADLHALAANSWDQLAAIDPFFGAHYKEVLGEQAKTLDRTGLTKEENDKVGKTVDRVLRALGRHMLLKPAGVVLEWLIRRFRVQDFNVPALIALFLPYHATAHFPSALNVIPETNLATTPFAALIPAKKTLAPLPLLGLIDLFPPFSRATIARPLLDFVLHLPLDYLKNGETPHRALTAFWLQAIAAYLDRAGTRLPDGERAAVLSTILEVLRSARSAPDTLVASYILVARFALHNPFDAETLRVVLKGVVTNRARSYVADEETDAALVTTLVVISQLGEEDLEVGGGKKFLGNSGWKSLIKTPKLDELVVQSANQYDSERFMKPFLQTLAEDALTSADSVALLSSLLVPRPALDSDDMMTLPTSMIPVVLSSCFAAIVSNPTASPAALERPLAQIYQRYPAVWTAQSAVYTARAKSSADQTATSRLMEAMGGVLGGSSKSASALVLSASAPDVALRVQALRDVVENAESIDAQGNSGFVHDTLVARLSEPEADIAEVLFETDALDVLHKFVTADDILAAVTPALQSKREKYLYSVLSYLAGPYVAAFPQQADAVVQGVFWPRLLATKADARQHVVAMSALKASHLEKSHAWLKGLGVAATTQQDLVTADTSGRIAEIVAKNMASCGATQHDELERFLLARIASDDKLAAVIALRLASKMERARRVTFASGVLRSLRVARRGLDAIAAADGDGLRQLVSSENSGTLSSALEQALYSRSADADTSRQLQGALFVGALKSVHPVAGASWSWLSPAVDFEEASAYGTLCREVYDIAHSHHGSSGAVALSNGLLEVLFSSLVTDDAIAFLAATYTASVVPTHLRLAALRDTSAFIEVLAGATAQSKGKVVDWQVIIPSLVVALSDPSDDKRVRVEALKALDTARRSLLAGSAAKVGTVYGRDRFYGPATAAGLKYLDLTDVAAYLDKLLGSRAELTLSPSHLRTLHASLLDVASAKESPKKRKQQPLSAKVATYLASHVASWKTALDARVKLLAALVDVKDKDKSLALVALVSEATAAGPVEGKREPEAEVEYARLLLAPYHGAPRKWLEGDDTQAIEVLVNAIESPDLSGLRAALRVEALNHVSQSVFATVRAGTRLELFRRLVRLAVEADGRVADDVAACLRSVKPDSETLSTFLGALKTSLATPLSKGAKRGRVSVGGSASSSSRTERLPELVSVLECVELASVAPSPALLLNLFDILAALVDLPASAGQTDIAYPGQLVLTALARLVERVTPELGVSGESIRMTPVLDFMRSSANPQTYHQALLLLAQLGPLVPDQLVHNIMPIFTFMGANVLQRDDAYSLRVVDQTLDSIVPALVKALQKTARGRDGLLRELKDLLRNFTDAAAHVPRHRRINLFVRLVDTLGAKDFLSAVVMLLVDKAGKATEDTVALPLALVENFAVDVQLATYRQIIDELGRILSFEPSFLVEAPNAPAGPRDLVSIKDQAMNLLGTLGFMLEAKQLLSKVDSARAAGSEAVDAGVSETVRGLLDLASAVDPAFDDLDRAQLADAAEYDVRAAVALLSTKAFADALLWLLEMADPAIQPRVFALLRARLPFVKATRRSDLTSAINAVTAAVQARLESGANGVVASLETLETIADAAVAEEDPALAKIVPHLVKIAGDAEMDPRIRSNALTVLKKLAHRLGPRLIPLVGKLVPFALELLKAQAQAGPSAVAAIAVGAFEVLEGLFVSVPAFIGGQVDKIFKTALSTAVMGLSTSHGPAVAKARATLLSTAAKKLPAKTLFPAIIRLHASLSQDERSPLLGLLDLLNRTLRYGKTADVVEHYRTIFKLFLTVFDLRRVHSDALDMDDVVAVEDHALGAFVQFILKLNEQLFRPLFLRTYDWAVIDLAEEVNAAEGLVARRTVLYRIVDRLLGQLRSIFVPYVAFMLDQTVEVLEQAAKGVTRDSALWAALASALTKSFDCDENGFWTPARLAKFATPIAQQIEVPPSVAPAGAYNALVTSYVALLGSHESHLKAFNSRLLHLTRSDDLRVKRAAIDTLEVVWEEVGDGMLGLVPETTPFLAETREETEGGVEAATRRLVKRIEEHLGESLDEYLEQ</sequence>
<evidence type="ECO:0000256" key="5">
    <source>
        <dbReference type="ARBA" id="ARBA00022552"/>
    </source>
</evidence>
<evidence type="ECO:0000313" key="12">
    <source>
        <dbReference type="Proteomes" id="UP000237144"/>
    </source>
</evidence>
<dbReference type="InterPro" id="IPR016024">
    <property type="entry name" value="ARM-type_fold"/>
</dbReference>
<dbReference type="EMBL" id="PJQD01000042">
    <property type="protein sequence ID" value="POY73039.1"/>
    <property type="molecule type" value="Genomic_DNA"/>
</dbReference>
<dbReference type="Proteomes" id="UP000237144">
    <property type="component" value="Unassembled WGS sequence"/>
</dbReference>
<dbReference type="InterPro" id="IPR012954">
    <property type="entry name" value="BP28_C_dom"/>
</dbReference>
<evidence type="ECO:0000259" key="10">
    <source>
        <dbReference type="SMART" id="SM01036"/>
    </source>
</evidence>
<dbReference type="PANTHER" id="PTHR13457:SF1">
    <property type="entry name" value="HEAT REPEAT-CONTAINING PROTEIN 1"/>
    <property type="match status" value="1"/>
</dbReference>